<feature type="region of interest" description="Disordered" evidence="2">
    <location>
        <begin position="108"/>
        <end position="168"/>
    </location>
</feature>
<protein>
    <submittedName>
        <fullName evidence="3">Uncharacterized protein</fullName>
    </submittedName>
</protein>
<evidence type="ECO:0000256" key="2">
    <source>
        <dbReference type="SAM" id="MobiDB-lite"/>
    </source>
</evidence>
<evidence type="ECO:0000256" key="1">
    <source>
        <dbReference type="SAM" id="Coils"/>
    </source>
</evidence>
<feature type="compositionally biased region" description="Polar residues" evidence="2">
    <location>
        <begin position="158"/>
        <end position="168"/>
    </location>
</feature>
<sequence length="798" mass="91493">MRHPTWVILEFSGGRRWELTPAELGVLEEERYTITAGYERRENCSPVTNGFFVESSAAPVDKGFRQSIGGAYHPASHTDNRVVEIHPPSTGQPPPTLKGVQESCVLSSSSVRPTMSYDGRRSLTPTMQRDGELRPLQNPSPELSTSFQTRVNPMGATRSPTSGHSMTRSTGTYYTTPQAGFGSDLPANPLIEVKNLREVNDMLKRTSDEARRALDAAVYEKEKAIMLLKSENEAKVEQLKRESLTQITALQTQVTQLQSDLLLSRTSTANVTSIRATLQREKELDILTARKEILAQKEKQLQDLRRDMNEEVGRVHKEWKEREKLWKQEKDMLQEDSMDKDVELSRLRTECAALQRETEKIKEQWVLKPSTRDVGTSVVDPRITELEREAKRNLDNADAMKRKLRQALAETSDLSYESTDSLVDVLLEKYNAQAKMISKLEADLHGKEQVISFLRREHPGILSNKVAEVRSAMGRAHSQELQSLQVTHAEEISTIRATHDSYVQRLRAEHAAQVDQFECTIQELSSQIDQLHSSPRAPKSMEEFVRMYPRELGSYRAQIDSDHHREMDDVLARHQQDNAVMEESFDKEKRELIGKHSQDIQEAAARIKAHCSMAYESAVAKLKNEYGRLEKRLRAKLDQEKGAILDRAAQEVNAARAESEKSHQMLEAQVTQGVEEHVARIRKEVREQCRKEEESKWQSRTIELETQISMLKENLSTQSADHVRALSEVREQLLLDQQSALLRMKEKYLKTLKAMRDDVAASKKRSLERLEAEWKRRRLKMEEECEQRRTLGVSWQEH</sequence>
<proteinExistence type="predicted"/>
<feature type="compositionally biased region" description="Polar residues" evidence="2">
    <location>
        <begin position="137"/>
        <end position="151"/>
    </location>
</feature>
<dbReference type="Proteomes" id="UP000070544">
    <property type="component" value="Unassembled WGS sequence"/>
</dbReference>
<dbReference type="OrthoDB" id="2162244at2759"/>
<name>A0A139B0D2_GONPJ</name>
<dbReference type="EMBL" id="KQ965731">
    <property type="protein sequence ID" value="KXS22451.1"/>
    <property type="molecule type" value="Genomic_DNA"/>
</dbReference>
<dbReference type="STRING" id="1344416.A0A139B0D2"/>
<evidence type="ECO:0000313" key="3">
    <source>
        <dbReference type="EMBL" id="KXS22451.1"/>
    </source>
</evidence>
<organism evidence="3 4">
    <name type="scientific">Gonapodya prolifera (strain JEL478)</name>
    <name type="common">Monoblepharis prolifera</name>
    <dbReference type="NCBI Taxonomy" id="1344416"/>
    <lineage>
        <taxon>Eukaryota</taxon>
        <taxon>Fungi</taxon>
        <taxon>Fungi incertae sedis</taxon>
        <taxon>Chytridiomycota</taxon>
        <taxon>Chytridiomycota incertae sedis</taxon>
        <taxon>Monoblepharidomycetes</taxon>
        <taxon>Monoblepharidales</taxon>
        <taxon>Gonapodyaceae</taxon>
        <taxon>Gonapodya</taxon>
    </lineage>
</organism>
<feature type="coiled-coil region" evidence="1">
    <location>
        <begin position="507"/>
        <end position="534"/>
    </location>
</feature>
<feature type="coiled-coil region" evidence="1">
    <location>
        <begin position="287"/>
        <end position="457"/>
    </location>
</feature>
<evidence type="ECO:0000313" key="4">
    <source>
        <dbReference type="Proteomes" id="UP000070544"/>
    </source>
</evidence>
<keyword evidence="4" id="KW-1185">Reference proteome</keyword>
<accession>A0A139B0D2</accession>
<gene>
    <name evidence="3" type="ORF">M427DRAFT_172892</name>
</gene>
<dbReference type="AlphaFoldDB" id="A0A139B0D2"/>
<reference evidence="3 4" key="1">
    <citation type="journal article" date="2015" name="Genome Biol. Evol.">
        <title>Phylogenomic analyses indicate that early fungi evolved digesting cell walls of algal ancestors of land plants.</title>
        <authorList>
            <person name="Chang Y."/>
            <person name="Wang S."/>
            <person name="Sekimoto S."/>
            <person name="Aerts A.L."/>
            <person name="Choi C."/>
            <person name="Clum A."/>
            <person name="LaButti K.M."/>
            <person name="Lindquist E.A."/>
            <person name="Yee Ngan C."/>
            <person name="Ohm R.A."/>
            <person name="Salamov A.A."/>
            <person name="Grigoriev I.V."/>
            <person name="Spatafora J.W."/>
            <person name="Berbee M.L."/>
        </authorList>
    </citation>
    <scope>NUCLEOTIDE SEQUENCE [LARGE SCALE GENOMIC DNA]</scope>
    <source>
        <strain evidence="3 4">JEL478</strain>
    </source>
</reference>
<feature type="coiled-coil region" evidence="1">
    <location>
        <begin position="571"/>
        <end position="669"/>
    </location>
</feature>
<keyword evidence="1" id="KW-0175">Coiled coil</keyword>